<dbReference type="InterPro" id="IPR017907">
    <property type="entry name" value="Znf_RING_CS"/>
</dbReference>
<keyword evidence="2" id="KW-0479">Metal-binding</keyword>
<keyword evidence="1" id="KW-0597">Phosphoprotein</keyword>
<feature type="repeat" description="NHL" evidence="7">
    <location>
        <begin position="861"/>
        <end position="904"/>
    </location>
</feature>
<sequence>MKTHTSPEPTNAKIRCGICTKDLSADQPVTLRCSHTFCFQCIKSNHEAAVQNGQSEADRLYCPRCAEITALPGGSLENVRPFYVCNRIKDLHTLSQMNRELMELNHTDMDKDRERIDSRSYTIEGPTLEDLKEVDDQLLATGCVDDVSAEANEAEPYEEAAFIEVDCEFLATGCVDDISVQPNEAEPYEEAAFISESATVVERDIGNPYSCCSRCQAPEVRSYCFRCGELLCETCRQHHTEANESHWLIHVKKHTMEALICKTHNELIREFCTVCSLGTCNACRTSSHQDHEFGEFCSPKESNQLMTEVGKQREKNVRVLRKLNRLMNKLTTYMTAMNDDVTNFIQATKVSEVFVSPLKKHIQELITKTHQEFSKVELEVTKKNELLNNYVKIHHTRCLIPGINDIAIKYRISGLYDVSRTADHSDDDYLIDSDNNDDELTNAAHQAVTVCKAPSLLEYVPSSKCLEYSCEEVVEKATEIYQEVESSEAFEEMTQPEDLLQNLEQTEQQSKTGDGDSSLSSGDKELEGEEQRLEHIFESTPASDEVRVEISNAENVLIMSNAAMTSENPDQDRIKEPNTPELTTKELRKETTEAEEIHMNGGAELDQTTVKVNVCEQVVDDVATQEKRELNRQYAVGDENSIHTMEKRNTLMLESDSLETDGPLIGDTTQQPDSTNKFSNGCEDQLSWKTHERLWSVRQSARSVGFLPNGSILAAGRDNLHVFDAGGRALGTPFETSILTDAWKLAVHQPSSAVVVVDPTINAFAVFTPNGQYDPLGGSTRWSCATHNIKGIHVPMCATFAGDGDVLLATGSGRTLLKYSQSGDLLWQRELAHDCYYMSTDTTGRIITSGGGSVHVYDSCGNELSEFPERKEQLRDPWGVCTDGEDNVYVCELNRPVVTVFSAAGKYIRELDLNSWPRDIARHGDKLLIASVHSIEMHQLKGK</sequence>
<feature type="region of interest" description="Disordered" evidence="8">
    <location>
        <begin position="506"/>
        <end position="529"/>
    </location>
</feature>
<dbReference type="PANTHER" id="PTHR25462">
    <property type="entry name" value="BONUS, ISOFORM C-RELATED"/>
    <property type="match status" value="1"/>
</dbReference>
<feature type="domain" description="RING-type" evidence="9">
    <location>
        <begin position="16"/>
        <end position="65"/>
    </location>
</feature>
<feature type="domain" description="B box-type" evidence="10">
    <location>
        <begin position="256"/>
        <end position="296"/>
    </location>
</feature>
<evidence type="ECO:0000256" key="4">
    <source>
        <dbReference type="ARBA" id="ARBA00022771"/>
    </source>
</evidence>
<evidence type="ECO:0000256" key="8">
    <source>
        <dbReference type="SAM" id="MobiDB-lite"/>
    </source>
</evidence>
<evidence type="ECO:0000313" key="12">
    <source>
        <dbReference type="Proteomes" id="UP001208570"/>
    </source>
</evidence>
<evidence type="ECO:0000259" key="9">
    <source>
        <dbReference type="PROSITE" id="PS50089"/>
    </source>
</evidence>
<dbReference type="InterPro" id="IPR011042">
    <property type="entry name" value="6-blade_b-propeller_TolB-like"/>
</dbReference>
<dbReference type="InterPro" id="IPR047153">
    <property type="entry name" value="TRIM45/56/19-like"/>
</dbReference>
<feature type="domain" description="B box-type" evidence="10">
    <location>
        <begin position="207"/>
        <end position="251"/>
    </location>
</feature>
<dbReference type="Gene3D" id="3.30.40.10">
    <property type="entry name" value="Zinc/RING finger domain, C3HC4 (zinc finger)"/>
    <property type="match status" value="1"/>
</dbReference>
<evidence type="ECO:0000256" key="3">
    <source>
        <dbReference type="ARBA" id="ARBA00022737"/>
    </source>
</evidence>
<dbReference type="SUPFAM" id="SSF57845">
    <property type="entry name" value="B-box zinc-binding domain"/>
    <property type="match status" value="1"/>
</dbReference>
<dbReference type="GO" id="GO:0008270">
    <property type="term" value="F:zinc ion binding"/>
    <property type="evidence" value="ECO:0007669"/>
    <property type="project" value="UniProtKB-KW"/>
</dbReference>
<organism evidence="11 12">
    <name type="scientific">Paralvinella palmiformis</name>
    <dbReference type="NCBI Taxonomy" id="53620"/>
    <lineage>
        <taxon>Eukaryota</taxon>
        <taxon>Metazoa</taxon>
        <taxon>Spiralia</taxon>
        <taxon>Lophotrochozoa</taxon>
        <taxon>Annelida</taxon>
        <taxon>Polychaeta</taxon>
        <taxon>Sedentaria</taxon>
        <taxon>Canalipalpata</taxon>
        <taxon>Terebellida</taxon>
        <taxon>Terebelliformia</taxon>
        <taxon>Alvinellidae</taxon>
        <taxon>Paralvinella</taxon>
    </lineage>
</organism>
<comment type="caution">
    <text evidence="11">The sequence shown here is derived from an EMBL/GenBank/DDBJ whole genome shotgun (WGS) entry which is preliminary data.</text>
</comment>
<dbReference type="InterPro" id="IPR000315">
    <property type="entry name" value="Znf_B-box"/>
</dbReference>
<reference evidence="11" key="1">
    <citation type="journal article" date="2023" name="Mol. Biol. Evol.">
        <title>Third-Generation Sequencing Reveals the Adaptive Role of the Epigenome in Three Deep-Sea Polychaetes.</title>
        <authorList>
            <person name="Perez M."/>
            <person name="Aroh O."/>
            <person name="Sun Y."/>
            <person name="Lan Y."/>
            <person name="Juniper S.K."/>
            <person name="Young C.R."/>
            <person name="Angers B."/>
            <person name="Qian P.Y."/>
        </authorList>
    </citation>
    <scope>NUCLEOTIDE SEQUENCE</scope>
    <source>
        <strain evidence="11">P08H-3</strain>
    </source>
</reference>
<dbReference type="GO" id="GO:0061630">
    <property type="term" value="F:ubiquitin protein ligase activity"/>
    <property type="evidence" value="ECO:0007669"/>
    <property type="project" value="TreeGrafter"/>
</dbReference>
<dbReference type="AlphaFoldDB" id="A0AAD9JK82"/>
<dbReference type="Gene3D" id="3.30.160.60">
    <property type="entry name" value="Classic Zinc Finger"/>
    <property type="match status" value="1"/>
</dbReference>
<dbReference type="Gene3D" id="2.120.10.30">
    <property type="entry name" value="TolB, C-terminal domain"/>
    <property type="match status" value="1"/>
</dbReference>
<evidence type="ECO:0000256" key="7">
    <source>
        <dbReference type="PROSITE-ProRule" id="PRU00504"/>
    </source>
</evidence>
<dbReference type="SUPFAM" id="SSF57850">
    <property type="entry name" value="RING/U-box"/>
    <property type="match status" value="1"/>
</dbReference>
<dbReference type="PROSITE" id="PS51125">
    <property type="entry name" value="NHL"/>
    <property type="match status" value="1"/>
</dbReference>
<keyword evidence="12" id="KW-1185">Reference proteome</keyword>
<feature type="compositionally biased region" description="Polar residues" evidence="8">
    <location>
        <begin position="667"/>
        <end position="679"/>
    </location>
</feature>
<dbReference type="InterPro" id="IPR027370">
    <property type="entry name" value="Znf-RING_euk"/>
</dbReference>
<dbReference type="InterPro" id="IPR001258">
    <property type="entry name" value="NHL_repeat"/>
</dbReference>
<name>A0AAD9JK82_9ANNE</name>
<gene>
    <name evidence="11" type="ORF">LSH36_264g00050</name>
</gene>
<dbReference type="SUPFAM" id="SSF101898">
    <property type="entry name" value="NHL repeat"/>
    <property type="match status" value="1"/>
</dbReference>
<dbReference type="InterPro" id="IPR001841">
    <property type="entry name" value="Znf_RING"/>
</dbReference>
<keyword evidence="5" id="KW-0862">Zinc</keyword>
<keyword evidence="3" id="KW-0677">Repeat</keyword>
<feature type="region of interest" description="Disordered" evidence="8">
    <location>
        <begin position="660"/>
        <end position="679"/>
    </location>
</feature>
<proteinExistence type="predicted"/>
<dbReference type="EMBL" id="JAODUP010000264">
    <property type="protein sequence ID" value="KAK2154574.1"/>
    <property type="molecule type" value="Genomic_DNA"/>
</dbReference>
<evidence type="ECO:0000256" key="6">
    <source>
        <dbReference type="PROSITE-ProRule" id="PRU00024"/>
    </source>
</evidence>
<evidence type="ECO:0000256" key="2">
    <source>
        <dbReference type="ARBA" id="ARBA00022723"/>
    </source>
</evidence>
<keyword evidence="4 6" id="KW-0863">Zinc-finger</keyword>
<evidence type="ECO:0000256" key="5">
    <source>
        <dbReference type="ARBA" id="ARBA00022833"/>
    </source>
</evidence>
<dbReference type="Pfam" id="PF13445">
    <property type="entry name" value="zf-RING_UBOX"/>
    <property type="match status" value="1"/>
</dbReference>
<evidence type="ECO:0000259" key="10">
    <source>
        <dbReference type="PROSITE" id="PS50119"/>
    </source>
</evidence>
<dbReference type="SMART" id="SM00184">
    <property type="entry name" value="RING"/>
    <property type="match status" value="1"/>
</dbReference>
<dbReference type="PROSITE" id="PS50119">
    <property type="entry name" value="ZF_BBOX"/>
    <property type="match status" value="2"/>
</dbReference>
<dbReference type="PROSITE" id="PS00518">
    <property type="entry name" value="ZF_RING_1"/>
    <property type="match status" value="1"/>
</dbReference>
<dbReference type="InterPro" id="IPR013083">
    <property type="entry name" value="Znf_RING/FYVE/PHD"/>
</dbReference>
<accession>A0AAD9JK82</accession>
<protein>
    <submittedName>
        <fullName evidence="11">Uncharacterized protein</fullName>
    </submittedName>
</protein>
<evidence type="ECO:0000313" key="11">
    <source>
        <dbReference type="EMBL" id="KAK2154574.1"/>
    </source>
</evidence>
<evidence type="ECO:0000256" key="1">
    <source>
        <dbReference type="ARBA" id="ARBA00022553"/>
    </source>
</evidence>
<dbReference type="PROSITE" id="PS50089">
    <property type="entry name" value="ZF_RING_2"/>
    <property type="match status" value="1"/>
</dbReference>
<dbReference type="PANTHER" id="PTHR25462:SF291">
    <property type="entry name" value="E3 UBIQUITIN-PROTEIN LIGASE TRIM45"/>
    <property type="match status" value="1"/>
</dbReference>
<dbReference type="Proteomes" id="UP001208570">
    <property type="component" value="Unassembled WGS sequence"/>
</dbReference>